<comment type="caution">
    <text evidence="3">The sequence shown here is derived from an EMBL/GenBank/DDBJ whole genome shotgun (WGS) entry which is preliminary data.</text>
</comment>
<reference evidence="3" key="1">
    <citation type="submission" date="2021-02" db="EMBL/GenBank/DDBJ databases">
        <authorList>
            <person name="Nowell W R."/>
        </authorList>
    </citation>
    <scope>NUCLEOTIDE SEQUENCE</scope>
</reference>
<evidence type="ECO:0000256" key="1">
    <source>
        <dbReference type="SAM" id="SignalP"/>
    </source>
</evidence>
<evidence type="ECO:0000313" key="3">
    <source>
        <dbReference type="EMBL" id="CAF1223572.1"/>
    </source>
</evidence>
<evidence type="ECO:0000313" key="2">
    <source>
        <dbReference type="EMBL" id="CAF1161157.1"/>
    </source>
</evidence>
<feature type="chain" id="PRO_5036226519" evidence="1">
    <location>
        <begin position="21"/>
        <end position="116"/>
    </location>
</feature>
<dbReference type="Proteomes" id="UP000663877">
    <property type="component" value="Unassembled WGS sequence"/>
</dbReference>
<dbReference type="EMBL" id="CAJNOI010000178">
    <property type="protein sequence ID" value="CAF1161157.1"/>
    <property type="molecule type" value="Genomic_DNA"/>
</dbReference>
<accession>A0A814Y244</accession>
<keyword evidence="1" id="KW-0732">Signal</keyword>
<dbReference type="OrthoDB" id="10401632at2759"/>
<feature type="signal peptide" evidence="1">
    <location>
        <begin position="1"/>
        <end position="20"/>
    </location>
</feature>
<protein>
    <submittedName>
        <fullName evidence="3">Uncharacterized protein</fullName>
    </submittedName>
</protein>
<gene>
    <name evidence="2" type="ORF">BJG266_LOCUS24646</name>
    <name evidence="3" type="ORF">QVE165_LOCUS27038</name>
</gene>
<dbReference type="Proteomes" id="UP000663832">
    <property type="component" value="Unassembled WGS sequence"/>
</dbReference>
<keyword evidence="4" id="KW-1185">Reference proteome</keyword>
<proteinExistence type="predicted"/>
<evidence type="ECO:0000313" key="4">
    <source>
        <dbReference type="Proteomes" id="UP000663832"/>
    </source>
</evidence>
<dbReference type="EMBL" id="CAJNOM010000203">
    <property type="protein sequence ID" value="CAF1223572.1"/>
    <property type="molecule type" value="Genomic_DNA"/>
</dbReference>
<name>A0A814Y244_9BILA</name>
<organism evidence="3 4">
    <name type="scientific">Adineta steineri</name>
    <dbReference type="NCBI Taxonomy" id="433720"/>
    <lineage>
        <taxon>Eukaryota</taxon>
        <taxon>Metazoa</taxon>
        <taxon>Spiralia</taxon>
        <taxon>Gnathifera</taxon>
        <taxon>Rotifera</taxon>
        <taxon>Eurotatoria</taxon>
        <taxon>Bdelloidea</taxon>
        <taxon>Adinetida</taxon>
        <taxon>Adinetidae</taxon>
        <taxon>Adineta</taxon>
    </lineage>
</organism>
<sequence>MKSIILASAIIMACLSLSYGYDCRCACCLTTIWNFNCTPVNQPVIDVANCPSCIKQLCTDKYPTQCPAENSFIKNSCNSTHTSGSSYGQQILVPLLILPAILSFCNIAFDKFADMK</sequence>
<dbReference type="AlphaFoldDB" id="A0A814Y244"/>